<evidence type="ECO:0000256" key="6">
    <source>
        <dbReference type="ARBA" id="ARBA00022777"/>
    </source>
</evidence>
<comment type="caution">
    <text evidence="11">The sequence shown here is derived from an EMBL/GenBank/DDBJ whole genome shotgun (WGS) entry which is preliminary data.</text>
</comment>
<dbReference type="SUPFAM" id="SSF55874">
    <property type="entry name" value="ATPase domain of HSP90 chaperone/DNA topoisomerase II/histidine kinase"/>
    <property type="match status" value="1"/>
</dbReference>
<dbReference type="SUPFAM" id="SSF47384">
    <property type="entry name" value="Homodimeric domain of signal transducing histidine kinase"/>
    <property type="match status" value="1"/>
</dbReference>
<dbReference type="PROSITE" id="PS50109">
    <property type="entry name" value="HIS_KIN"/>
    <property type="match status" value="1"/>
</dbReference>
<protein>
    <recommendedName>
        <fullName evidence="2">histidine kinase</fullName>
        <ecNumber evidence="2">2.7.13.3</ecNumber>
    </recommendedName>
</protein>
<dbReference type="CDD" id="cd00082">
    <property type="entry name" value="HisKA"/>
    <property type="match status" value="1"/>
</dbReference>
<dbReference type="AlphaFoldDB" id="A0A8J2VBE9"/>
<evidence type="ECO:0000313" key="12">
    <source>
        <dbReference type="Proteomes" id="UP000652231"/>
    </source>
</evidence>
<evidence type="ECO:0000256" key="9">
    <source>
        <dbReference type="SAM" id="Phobius"/>
    </source>
</evidence>
<dbReference type="EC" id="2.7.13.3" evidence="2"/>
<keyword evidence="9" id="KW-0812">Transmembrane</keyword>
<evidence type="ECO:0000256" key="2">
    <source>
        <dbReference type="ARBA" id="ARBA00012438"/>
    </source>
</evidence>
<keyword evidence="12" id="KW-1185">Reference proteome</keyword>
<comment type="catalytic activity">
    <reaction evidence="1">
        <text>ATP + protein L-histidine = ADP + protein N-phospho-L-histidine.</text>
        <dbReference type="EC" id="2.7.13.3"/>
    </reaction>
</comment>
<evidence type="ECO:0000256" key="3">
    <source>
        <dbReference type="ARBA" id="ARBA00022553"/>
    </source>
</evidence>
<proteinExistence type="predicted"/>
<dbReference type="RefSeq" id="WP_188441997.1">
    <property type="nucleotide sequence ID" value="NZ_BMGK01000007.1"/>
</dbReference>
<dbReference type="Gene3D" id="1.10.287.130">
    <property type="match status" value="1"/>
</dbReference>
<keyword evidence="4" id="KW-0808">Transferase</keyword>
<dbReference type="PRINTS" id="PR00344">
    <property type="entry name" value="BCTRLSENSOR"/>
</dbReference>
<reference evidence="11" key="2">
    <citation type="submission" date="2020-09" db="EMBL/GenBank/DDBJ databases">
        <authorList>
            <person name="Sun Q."/>
            <person name="Zhou Y."/>
        </authorList>
    </citation>
    <scope>NUCLEOTIDE SEQUENCE</scope>
    <source>
        <strain evidence="11">CGMCC 1.12924</strain>
    </source>
</reference>
<keyword evidence="5" id="KW-0547">Nucleotide-binding</keyword>
<keyword evidence="8" id="KW-0902">Two-component regulatory system</keyword>
<evidence type="ECO:0000256" key="4">
    <source>
        <dbReference type="ARBA" id="ARBA00022679"/>
    </source>
</evidence>
<dbReference type="SMART" id="SM00387">
    <property type="entry name" value="HATPase_c"/>
    <property type="match status" value="1"/>
</dbReference>
<gene>
    <name evidence="11" type="primary">porY</name>
    <name evidence="11" type="ORF">GCM10011312_19470</name>
</gene>
<feature type="domain" description="Histidine kinase" evidence="10">
    <location>
        <begin position="187"/>
        <end position="389"/>
    </location>
</feature>
<dbReference type="InterPro" id="IPR003661">
    <property type="entry name" value="HisK_dim/P_dom"/>
</dbReference>
<dbReference type="GO" id="GO:0000155">
    <property type="term" value="F:phosphorelay sensor kinase activity"/>
    <property type="evidence" value="ECO:0007669"/>
    <property type="project" value="InterPro"/>
</dbReference>
<evidence type="ECO:0000256" key="8">
    <source>
        <dbReference type="ARBA" id="ARBA00023012"/>
    </source>
</evidence>
<dbReference type="InterPro" id="IPR036890">
    <property type="entry name" value="HATPase_C_sf"/>
</dbReference>
<evidence type="ECO:0000256" key="7">
    <source>
        <dbReference type="ARBA" id="ARBA00022840"/>
    </source>
</evidence>
<keyword evidence="7" id="KW-0067">ATP-binding</keyword>
<evidence type="ECO:0000256" key="5">
    <source>
        <dbReference type="ARBA" id="ARBA00022741"/>
    </source>
</evidence>
<evidence type="ECO:0000256" key="1">
    <source>
        <dbReference type="ARBA" id="ARBA00000085"/>
    </source>
</evidence>
<organism evidence="11 12">
    <name type="scientific">Planktosalinus lacus</name>
    <dbReference type="NCBI Taxonomy" id="1526573"/>
    <lineage>
        <taxon>Bacteria</taxon>
        <taxon>Pseudomonadati</taxon>
        <taxon>Bacteroidota</taxon>
        <taxon>Flavobacteriia</taxon>
        <taxon>Flavobacteriales</taxon>
        <taxon>Flavobacteriaceae</taxon>
        <taxon>Planktosalinus</taxon>
    </lineage>
</organism>
<dbReference type="InterPro" id="IPR004358">
    <property type="entry name" value="Sig_transdc_His_kin-like_C"/>
</dbReference>
<feature type="transmembrane region" description="Helical" evidence="9">
    <location>
        <begin position="7"/>
        <end position="31"/>
    </location>
</feature>
<dbReference type="InterPro" id="IPR003594">
    <property type="entry name" value="HATPase_dom"/>
</dbReference>
<dbReference type="Pfam" id="PF02518">
    <property type="entry name" value="HATPase_c"/>
    <property type="match status" value="1"/>
</dbReference>
<dbReference type="InterPro" id="IPR005467">
    <property type="entry name" value="His_kinase_dom"/>
</dbReference>
<dbReference type="EMBL" id="BMGK01000007">
    <property type="protein sequence ID" value="GGD95930.1"/>
    <property type="molecule type" value="Genomic_DNA"/>
</dbReference>
<dbReference type="GO" id="GO:0005524">
    <property type="term" value="F:ATP binding"/>
    <property type="evidence" value="ECO:0007669"/>
    <property type="project" value="UniProtKB-KW"/>
</dbReference>
<evidence type="ECO:0000313" key="11">
    <source>
        <dbReference type="EMBL" id="GGD95930.1"/>
    </source>
</evidence>
<feature type="transmembrane region" description="Helical" evidence="9">
    <location>
        <begin position="149"/>
        <end position="169"/>
    </location>
</feature>
<sequence>MQNEKNYFRVVFVLLSLITVIIISWNTFVFFNELKENERTKMEIWASAQEVLKDTDIDGTVTQLALEILKSNTTTPMILYSYSNNGVGLNKGDYEFNNIPEEEVQTFNQIEALIEKFKTHYEPIDVTYEGEVFSTIYYGNSSTITKLKYYPLAILLIILLFIGVVYFFFRTRKIAEQNRLWAGMAKETAHQIGTPLSSLVGWTEILKTEHINPEYITEMEKDIFRLQTITDRFSKVGSMPVLNKKDVVSETIKSFDYLKARSSKLIEFELHIPDDPIYVRLNKQLYSWAIENLVKNAIDAMKGKGKVTITIEKNTKSVCVLISDTGKGIPKKDFNKIFKPGFTTKKRGWGLGLSLTRRIIEDYHQGKIKVKTSEKGVGTTFQISLRLEE</sequence>
<dbReference type="CDD" id="cd00075">
    <property type="entry name" value="HATPase"/>
    <property type="match status" value="1"/>
</dbReference>
<name>A0A8J2VBE9_9FLAO</name>
<dbReference type="InterPro" id="IPR036097">
    <property type="entry name" value="HisK_dim/P_sf"/>
</dbReference>
<dbReference type="PANTHER" id="PTHR43065">
    <property type="entry name" value="SENSOR HISTIDINE KINASE"/>
    <property type="match status" value="1"/>
</dbReference>
<reference evidence="11" key="1">
    <citation type="journal article" date="2014" name="Int. J. Syst. Evol. Microbiol.">
        <title>Complete genome sequence of Corynebacterium casei LMG S-19264T (=DSM 44701T), isolated from a smear-ripened cheese.</title>
        <authorList>
            <consortium name="US DOE Joint Genome Institute (JGI-PGF)"/>
            <person name="Walter F."/>
            <person name="Albersmeier A."/>
            <person name="Kalinowski J."/>
            <person name="Ruckert C."/>
        </authorList>
    </citation>
    <scope>NUCLEOTIDE SEQUENCE</scope>
    <source>
        <strain evidence="11">CGMCC 1.12924</strain>
    </source>
</reference>
<evidence type="ECO:0000259" key="10">
    <source>
        <dbReference type="PROSITE" id="PS50109"/>
    </source>
</evidence>
<keyword evidence="3" id="KW-0597">Phosphoprotein</keyword>
<keyword evidence="9" id="KW-0472">Membrane</keyword>
<keyword evidence="9" id="KW-1133">Transmembrane helix</keyword>
<dbReference type="Gene3D" id="3.30.565.10">
    <property type="entry name" value="Histidine kinase-like ATPase, C-terminal domain"/>
    <property type="match status" value="1"/>
</dbReference>
<accession>A0A8J2VBE9</accession>
<keyword evidence="6 11" id="KW-0418">Kinase</keyword>
<dbReference type="Proteomes" id="UP000652231">
    <property type="component" value="Unassembled WGS sequence"/>
</dbReference>
<dbReference type="PANTHER" id="PTHR43065:SF10">
    <property type="entry name" value="PEROXIDE STRESS-ACTIVATED HISTIDINE KINASE MAK3"/>
    <property type="match status" value="1"/>
</dbReference>